<comment type="caution">
    <text evidence="2">The sequence shown here is derived from an EMBL/GenBank/DDBJ whole genome shotgun (WGS) entry which is preliminary data.</text>
</comment>
<evidence type="ECO:0000313" key="2">
    <source>
        <dbReference type="EMBL" id="KAK0621684.1"/>
    </source>
</evidence>
<keyword evidence="3" id="KW-1185">Reference proteome</keyword>
<dbReference type="Proteomes" id="UP001174934">
    <property type="component" value="Unassembled WGS sequence"/>
</dbReference>
<dbReference type="EMBL" id="JAULSR010000004">
    <property type="protein sequence ID" value="KAK0621684.1"/>
    <property type="molecule type" value="Genomic_DNA"/>
</dbReference>
<protein>
    <submittedName>
        <fullName evidence="2">Uncharacterized protein</fullName>
    </submittedName>
</protein>
<organism evidence="2 3">
    <name type="scientific">Bombardia bombarda</name>
    <dbReference type="NCBI Taxonomy" id="252184"/>
    <lineage>
        <taxon>Eukaryota</taxon>
        <taxon>Fungi</taxon>
        <taxon>Dikarya</taxon>
        <taxon>Ascomycota</taxon>
        <taxon>Pezizomycotina</taxon>
        <taxon>Sordariomycetes</taxon>
        <taxon>Sordariomycetidae</taxon>
        <taxon>Sordariales</taxon>
        <taxon>Lasiosphaeriaceae</taxon>
        <taxon>Bombardia</taxon>
    </lineage>
</organism>
<evidence type="ECO:0000313" key="3">
    <source>
        <dbReference type="Proteomes" id="UP001174934"/>
    </source>
</evidence>
<dbReference type="AlphaFoldDB" id="A0AA39WU86"/>
<sequence>MQQRCSKDAAIFVIDRQAIREGARGTLARVLVVRRHLLVVEGEDAAVHLEPTSSPPLLWGLRKPQPGGQTRPVFRPRPTFQGKSHSMSHFQVVSFRTCLTKSLYTSTKECGRWLGCSSLQQRLTSRASYSRPGELHLIHIQLYMQLISSLRTGWNKRLATWLGQVRKGKTFAVRRQLQFPHAKSGKNAMPDTSGVQEGTEWLS</sequence>
<evidence type="ECO:0000256" key="1">
    <source>
        <dbReference type="SAM" id="MobiDB-lite"/>
    </source>
</evidence>
<name>A0AA39WU86_9PEZI</name>
<reference evidence="2" key="1">
    <citation type="submission" date="2023-06" db="EMBL/GenBank/DDBJ databases">
        <title>Genome-scale phylogeny and comparative genomics of the fungal order Sordariales.</title>
        <authorList>
            <consortium name="Lawrence Berkeley National Laboratory"/>
            <person name="Hensen N."/>
            <person name="Bonometti L."/>
            <person name="Westerberg I."/>
            <person name="Brannstrom I.O."/>
            <person name="Guillou S."/>
            <person name="Cros-Aarteil S."/>
            <person name="Calhoun S."/>
            <person name="Haridas S."/>
            <person name="Kuo A."/>
            <person name="Mondo S."/>
            <person name="Pangilinan J."/>
            <person name="Riley R."/>
            <person name="LaButti K."/>
            <person name="Andreopoulos B."/>
            <person name="Lipzen A."/>
            <person name="Chen C."/>
            <person name="Yanf M."/>
            <person name="Daum C."/>
            <person name="Ng V."/>
            <person name="Clum A."/>
            <person name="Steindorff A."/>
            <person name="Ohm R."/>
            <person name="Martin F."/>
            <person name="Silar P."/>
            <person name="Natvig D."/>
            <person name="Lalanne C."/>
            <person name="Gautier V."/>
            <person name="Ament-velasquez S.L."/>
            <person name="Kruys A."/>
            <person name="Hutchinson M.I."/>
            <person name="Powell A.J."/>
            <person name="Barry K."/>
            <person name="Miller A.N."/>
            <person name="Grigoriev I.V."/>
            <person name="Debuchy R."/>
            <person name="Gladieux P."/>
            <person name="Thoren M.H."/>
            <person name="Johannesson H."/>
        </authorList>
    </citation>
    <scope>NUCLEOTIDE SEQUENCE</scope>
    <source>
        <strain evidence="2">SMH3391-2</strain>
    </source>
</reference>
<gene>
    <name evidence="2" type="ORF">B0T17DRAFT_299838</name>
</gene>
<feature type="region of interest" description="Disordered" evidence="1">
    <location>
        <begin position="182"/>
        <end position="203"/>
    </location>
</feature>
<accession>A0AA39WU86</accession>
<proteinExistence type="predicted"/>